<sequence>MSNHIEYAFYVFGWLLITGVVYIYGHWMAKRHWKRMPWRAAPKLTTGFAMVSLLFLGAGEGYIHYMEQHEHREYEENAKQVAAMVAGDLAAMGHERLDEHADRLPVYDGIIAALERWQSRGRVLSIYTMKKNKNGQLYFVVAPPTDYNRNGRIDSDKEQAVSPGTIYRYDVPEIDKAFGGHFAMQPRPTTDKWGRSISAFMPVRRADGTVDAVVGIDYDAAIYEHRLQKERQKAMGMMMAVYFIAAAIYLLALHQQMERKAFAAYKKRLAANEHRLRRLAEMTMEGIIVYANGRIIEVNEAACRLLGYAESELIHLPIDELIVHGSIKFSQPHEERERLEMDLRRKDGTVFPAEIVRRRYDYEGENVTVAAVRDLTEQKQKEQRIRYIANHDELTGLPNKEAMYKTVERCLAQAKRNGQEAAIIFFEVSGIKTINDFYGYAVGDEVLLYLAQVWKEKAGMIIGRWSGNEFLAVVPDSSLEKAEEMAKQLVEVADEPIIVNGIELYITVNAGISIYPKDGEEAKTLIRKADIARYEVRKKAVSDFVFFTEPMANRLHENMAMERDLRRALERDEFELYYQPQIRLHDRSVIGMEALIRWRHPEKGMIPPSLFIPLAEQTGMIIPINEWVMRTACRQTKQLLSQFPHLSVSVNLSPYEFESRRFVDKLARLLDEIGLPPHHLDLEITERMTMDTERALDILPKLKALGVTISMDDFGTGYSSLSYLTDLPIDRLKIDRSFVQHIQGKKDVILPAIIRLGHNIGVKVLAEGVETETEAAYLQGKRCDEAQGYYFSPPLPYEELVRFLTEQHARRQTQELT</sequence>
<name>A0A679FV60_9BACL</name>
<organism evidence="6 7">
    <name type="scientific">Geobacillus subterraneus</name>
    <dbReference type="NCBI Taxonomy" id="129338"/>
    <lineage>
        <taxon>Bacteria</taxon>
        <taxon>Bacillati</taxon>
        <taxon>Bacillota</taxon>
        <taxon>Bacilli</taxon>
        <taxon>Bacillales</taxon>
        <taxon>Anoxybacillaceae</taxon>
        <taxon>Geobacillus</taxon>
    </lineage>
</organism>
<dbReference type="SMART" id="SM00091">
    <property type="entry name" value="PAS"/>
    <property type="match status" value="1"/>
</dbReference>
<feature type="transmembrane region" description="Helical" evidence="1">
    <location>
        <begin position="7"/>
        <end position="24"/>
    </location>
</feature>
<dbReference type="FunFam" id="3.20.20.450:FF:000001">
    <property type="entry name" value="Cyclic di-GMP phosphodiesterase yahA"/>
    <property type="match status" value="1"/>
</dbReference>
<dbReference type="RefSeq" id="WP_061912614.1">
    <property type="nucleotide sequence ID" value="NZ_AP022557.1"/>
</dbReference>
<evidence type="ECO:0000259" key="5">
    <source>
        <dbReference type="PROSITE" id="PS50887"/>
    </source>
</evidence>
<keyword evidence="7" id="KW-1185">Reference proteome</keyword>
<dbReference type="AlphaFoldDB" id="A0A679FV60"/>
<dbReference type="PROSITE" id="PS50112">
    <property type="entry name" value="PAS"/>
    <property type="match status" value="1"/>
</dbReference>
<feature type="domain" description="PAC" evidence="3">
    <location>
        <begin position="337"/>
        <end position="387"/>
    </location>
</feature>
<dbReference type="CDD" id="cd00130">
    <property type="entry name" value="PAS"/>
    <property type="match status" value="1"/>
</dbReference>
<evidence type="ECO:0000313" key="6">
    <source>
        <dbReference type="EMBL" id="BBW98565.1"/>
    </source>
</evidence>
<dbReference type="PROSITE" id="PS50887">
    <property type="entry name" value="GGDEF"/>
    <property type="match status" value="1"/>
</dbReference>
<reference evidence="7" key="1">
    <citation type="journal article" date="2020" name="Microbiol. Resour. Announc.">
        <title>Complete Genome Sequence of Geobacillus sp. Strain E55-1, Isolated from Mine Geyser in Japan.</title>
        <authorList>
            <person name="Miyazaki K."/>
            <person name="Hase E."/>
            <person name="Tokito N."/>
        </authorList>
    </citation>
    <scope>NUCLEOTIDE SEQUENCE [LARGE SCALE GENOMIC DNA]</scope>
    <source>
        <strain evidence="7">E55-1</strain>
    </source>
</reference>
<dbReference type="Gene3D" id="3.30.450.20">
    <property type="entry name" value="PAS domain"/>
    <property type="match status" value="1"/>
</dbReference>
<gene>
    <name evidence="6" type="ORF">GsuE55_33980</name>
</gene>
<dbReference type="InterPro" id="IPR029787">
    <property type="entry name" value="Nucleotide_cyclase"/>
</dbReference>
<feature type="domain" description="EAL" evidence="4">
    <location>
        <begin position="558"/>
        <end position="808"/>
    </location>
</feature>
<dbReference type="Proteomes" id="UP000501421">
    <property type="component" value="Chromosome"/>
</dbReference>
<protein>
    <recommendedName>
        <fullName evidence="8">Diguanylate cyclase</fullName>
    </recommendedName>
</protein>
<dbReference type="Pfam" id="PF00990">
    <property type="entry name" value="GGDEF"/>
    <property type="match status" value="1"/>
</dbReference>
<evidence type="ECO:0000313" key="7">
    <source>
        <dbReference type="Proteomes" id="UP000501421"/>
    </source>
</evidence>
<dbReference type="PROSITE" id="PS50883">
    <property type="entry name" value="EAL"/>
    <property type="match status" value="1"/>
</dbReference>
<feature type="transmembrane region" description="Helical" evidence="1">
    <location>
        <begin position="44"/>
        <end position="63"/>
    </location>
</feature>
<dbReference type="SUPFAM" id="SSF55785">
    <property type="entry name" value="PYP-like sensor domain (PAS domain)"/>
    <property type="match status" value="1"/>
</dbReference>
<feature type="transmembrane region" description="Helical" evidence="1">
    <location>
        <begin position="234"/>
        <end position="252"/>
    </location>
</feature>
<dbReference type="InterPro" id="IPR000014">
    <property type="entry name" value="PAS"/>
</dbReference>
<dbReference type="Gene3D" id="3.30.70.270">
    <property type="match status" value="1"/>
</dbReference>
<dbReference type="InterPro" id="IPR035965">
    <property type="entry name" value="PAS-like_dom_sf"/>
</dbReference>
<keyword evidence="1" id="KW-0472">Membrane</keyword>
<dbReference type="CDD" id="cd01949">
    <property type="entry name" value="GGDEF"/>
    <property type="match status" value="1"/>
</dbReference>
<dbReference type="InterPro" id="IPR035919">
    <property type="entry name" value="EAL_sf"/>
</dbReference>
<dbReference type="InterPro" id="IPR000700">
    <property type="entry name" value="PAS-assoc_C"/>
</dbReference>
<dbReference type="Pfam" id="PF13426">
    <property type="entry name" value="PAS_9"/>
    <property type="match status" value="1"/>
</dbReference>
<dbReference type="PANTHER" id="PTHR44757:SF2">
    <property type="entry name" value="BIOFILM ARCHITECTURE MAINTENANCE PROTEIN MBAA"/>
    <property type="match status" value="1"/>
</dbReference>
<keyword evidence="1" id="KW-0812">Transmembrane</keyword>
<dbReference type="InterPro" id="IPR052155">
    <property type="entry name" value="Biofilm_reg_signaling"/>
</dbReference>
<dbReference type="InterPro" id="IPR043128">
    <property type="entry name" value="Rev_trsase/Diguanyl_cyclase"/>
</dbReference>
<dbReference type="PANTHER" id="PTHR44757">
    <property type="entry name" value="DIGUANYLATE CYCLASE DGCP"/>
    <property type="match status" value="1"/>
</dbReference>
<dbReference type="CDD" id="cd01948">
    <property type="entry name" value="EAL"/>
    <property type="match status" value="1"/>
</dbReference>
<keyword evidence="1" id="KW-1133">Transmembrane helix</keyword>
<dbReference type="Gene3D" id="3.20.20.450">
    <property type="entry name" value="EAL domain"/>
    <property type="match status" value="1"/>
</dbReference>
<dbReference type="SUPFAM" id="SSF141868">
    <property type="entry name" value="EAL domain-like"/>
    <property type="match status" value="1"/>
</dbReference>
<dbReference type="Pfam" id="PF00563">
    <property type="entry name" value="EAL"/>
    <property type="match status" value="1"/>
</dbReference>
<evidence type="ECO:0008006" key="8">
    <source>
        <dbReference type="Google" id="ProtNLM"/>
    </source>
</evidence>
<dbReference type="NCBIfam" id="TIGR00254">
    <property type="entry name" value="GGDEF"/>
    <property type="match status" value="1"/>
</dbReference>
<proteinExistence type="predicted"/>
<dbReference type="EMBL" id="AP022557">
    <property type="protein sequence ID" value="BBW98565.1"/>
    <property type="molecule type" value="Genomic_DNA"/>
</dbReference>
<feature type="domain" description="PAS" evidence="2">
    <location>
        <begin position="272"/>
        <end position="314"/>
    </location>
</feature>
<feature type="domain" description="GGDEF" evidence="5">
    <location>
        <begin position="419"/>
        <end position="549"/>
    </location>
</feature>
<evidence type="ECO:0000256" key="1">
    <source>
        <dbReference type="SAM" id="Phobius"/>
    </source>
</evidence>
<accession>A0A679FV60</accession>
<dbReference type="SMART" id="SM00052">
    <property type="entry name" value="EAL"/>
    <property type="match status" value="1"/>
</dbReference>
<evidence type="ECO:0000259" key="3">
    <source>
        <dbReference type="PROSITE" id="PS50113"/>
    </source>
</evidence>
<dbReference type="SMART" id="SM00267">
    <property type="entry name" value="GGDEF"/>
    <property type="match status" value="1"/>
</dbReference>
<dbReference type="InterPro" id="IPR000160">
    <property type="entry name" value="GGDEF_dom"/>
</dbReference>
<dbReference type="PROSITE" id="PS50113">
    <property type="entry name" value="PAC"/>
    <property type="match status" value="1"/>
</dbReference>
<dbReference type="NCBIfam" id="TIGR00229">
    <property type="entry name" value="sensory_box"/>
    <property type="match status" value="1"/>
</dbReference>
<dbReference type="SUPFAM" id="SSF55073">
    <property type="entry name" value="Nucleotide cyclase"/>
    <property type="match status" value="1"/>
</dbReference>
<dbReference type="InterPro" id="IPR001633">
    <property type="entry name" value="EAL_dom"/>
</dbReference>
<evidence type="ECO:0000259" key="2">
    <source>
        <dbReference type="PROSITE" id="PS50112"/>
    </source>
</evidence>
<evidence type="ECO:0000259" key="4">
    <source>
        <dbReference type="PROSITE" id="PS50883"/>
    </source>
</evidence>